<keyword evidence="3" id="KW-0677">Repeat</keyword>
<dbReference type="SUPFAM" id="SSF57716">
    <property type="entry name" value="Glucocorticoid receptor-like (DNA-binding domain)"/>
    <property type="match status" value="1"/>
</dbReference>
<organism evidence="14 15">
    <name type="scientific">Drosophila virilis</name>
    <name type="common">Fruit fly</name>
    <dbReference type="NCBI Taxonomy" id="7244"/>
    <lineage>
        <taxon>Eukaryota</taxon>
        <taxon>Metazoa</taxon>
        <taxon>Ecdysozoa</taxon>
        <taxon>Arthropoda</taxon>
        <taxon>Hexapoda</taxon>
        <taxon>Insecta</taxon>
        <taxon>Pterygota</taxon>
        <taxon>Neoptera</taxon>
        <taxon>Endopterygota</taxon>
        <taxon>Diptera</taxon>
        <taxon>Brachycera</taxon>
        <taxon>Muscomorpha</taxon>
        <taxon>Ephydroidea</taxon>
        <taxon>Drosophilidae</taxon>
        <taxon>Drosophila</taxon>
    </lineage>
</organism>
<dbReference type="InterPro" id="IPR013087">
    <property type="entry name" value="Znf_C2H2_type"/>
</dbReference>
<accession>B4LHX8</accession>
<keyword evidence="7" id="KW-0238">DNA-binding</keyword>
<dbReference type="HOGENOM" id="CLU_002678_94_1_1"/>
<keyword evidence="5 11" id="KW-0862">Zinc</keyword>
<evidence type="ECO:0000256" key="6">
    <source>
        <dbReference type="ARBA" id="ARBA00023015"/>
    </source>
</evidence>
<dbReference type="InterPro" id="IPR012934">
    <property type="entry name" value="Znf_AD"/>
</dbReference>
<sequence>MKMEICRACMSDSVTLVDIFCDRPLPDYEYSLAEMLNELVDFKVKRDDKLPQKICVSCGLNAQIAFRFRRRFEQSHRLLCMKAMEDENLFVHVPEADPSASQAQQKPQHSMPAINEKSNFILDNARKLRKGRLHSSEELITISSRSASREIDGNLIVAMLDIDSCNGRAQPERSSPIVDNADACKPHRYPLRHKISSQNAPNSVGNPTVPHPMRSTLRLFKCDTCNLSFASKENLSKHKLQHAGKRHFKCLHCKKAYRKKSKLLRHIQTHIKEHPNMCAQCSKLLRCKSDLQKHLYSHSEERPFVCPHCQLAFKHQWHHKRHVLNHSKKEAYKCSACDKSFSNKWNLKSHSRFPHRCLTK</sequence>
<dbReference type="Pfam" id="PF00096">
    <property type="entry name" value="zf-C2H2"/>
    <property type="match status" value="3"/>
</dbReference>
<keyword evidence="9" id="KW-0539">Nucleus</keyword>
<dbReference type="Pfam" id="PF07776">
    <property type="entry name" value="zf-AD"/>
    <property type="match status" value="1"/>
</dbReference>
<dbReference type="GO" id="GO:0010468">
    <property type="term" value="P:regulation of gene expression"/>
    <property type="evidence" value="ECO:0007669"/>
    <property type="project" value="TreeGrafter"/>
</dbReference>
<keyword evidence="2 11" id="KW-0479">Metal-binding</keyword>
<dbReference type="AlphaFoldDB" id="B4LHX8"/>
<feature type="binding site" evidence="11">
    <location>
        <position position="6"/>
    </location>
    <ligand>
        <name>Zn(2+)</name>
        <dbReference type="ChEBI" id="CHEBI:29105"/>
    </ligand>
</feature>
<evidence type="ECO:0000256" key="8">
    <source>
        <dbReference type="ARBA" id="ARBA00023163"/>
    </source>
</evidence>
<dbReference type="OrthoDB" id="6077919at2759"/>
<dbReference type="PANTHER" id="PTHR16515">
    <property type="entry name" value="PR DOMAIN ZINC FINGER PROTEIN"/>
    <property type="match status" value="1"/>
</dbReference>
<evidence type="ECO:0000256" key="5">
    <source>
        <dbReference type="ARBA" id="ARBA00022833"/>
    </source>
</evidence>
<protein>
    <recommendedName>
        <fullName evidence="16">Protein krueppel</fullName>
    </recommendedName>
</protein>
<feature type="binding site" evidence="11">
    <location>
        <position position="9"/>
    </location>
    <ligand>
        <name>Zn(2+)</name>
        <dbReference type="ChEBI" id="CHEBI:29105"/>
    </ligand>
</feature>
<evidence type="ECO:0000256" key="11">
    <source>
        <dbReference type="PROSITE-ProRule" id="PRU01263"/>
    </source>
</evidence>
<dbReference type="SMART" id="SM00355">
    <property type="entry name" value="ZnF_C2H2"/>
    <property type="match status" value="5"/>
</dbReference>
<keyword evidence="6" id="KW-0805">Transcription regulation</keyword>
<dbReference type="PROSITE" id="PS00028">
    <property type="entry name" value="ZINC_FINGER_C2H2_1"/>
    <property type="match status" value="4"/>
</dbReference>
<dbReference type="GO" id="GO:0008270">
    <property type="term" value="F:zinc ion binding"/>
    <property type="evidence" value="ECO:0007669"/>
    <property type="project" value="UniProtKB-UniRule"/>
</dbReference>
<evidence type="ECO:0000256" key="9">
    <source>
        <dbReference type="ARBA" id="ARBA00023242"/>
    </source>
</evidence>
<dbReference type="InParanoid" id="B4LHX8"/>
<evidence type="ECO:0000259" key="12">
    <source>
        <dbReference type="PROSITE" id="PS50157"/>
    </source>
</evidence>
<dbReference type="Gene3D" id="3.40.1800.20">
    <property type="match status" value="1"/>
</dbReference>
<feature type="domain" description="C2H2-type" evidence="12">
    <location>
        <begin position="248"/>
        <end position="275"/>
    </location>
</feature>
<evidence type="ECO:0000256" key="10">
    <source>
        <dbReference type="PROSITE-ProRule" id="PRU00042"/>
    </source>
</evidence>
<dbReference type="PROSITE" id="PS51915">
    <property type="entry name" value="ZAD"/>
    <property type="match status" value="1"/>
</dbReference>
<keyword evidence="4 10" id="KW-0863">Zinc-finger</keyword>
<feature type="domain" description="C2H2-type" evidence="12">
    <location>
        <begin position="220"/>
        <end position="247"/>
    </location>
</feature>
<dbReference type="GO" id="GO:0003677">
    <property type="term" value="F:DNA binding"/>
    <property type="evidence" value="ECO:0007669"/>
    <property type="project" value="UniProtKB-KW"/>
</dbReference>
<dbReference type="eggNOG" id="KOG1721">
    <property type="taxonomic scope" value="Eukaryota"/>
</dbReference>
<dbReference type="PANTHER" id="PTHR16515:SF49">
    <property type="entry name" value="GASTRULA ZINC FINGER PROTEIN XLCGF49.1-LIKE-RELATED"/>
    <property type="match status" value="1"/>
</dbReference>
<evidence type="ECO:0000259" key="13">
    <source>
        <dbReference type="PROSITE" id="PS51915"/>
    </source>
</evidence>
<evidence type="ECO:0000313" key="15">
    <source>
        <dbReference type="Proteomes" id="UP000008792"/>
    </source>
</evidence>
<evidence type="ECO:0000256" key="7">
    <source>
        <dbReference type="ARBA" id="ARBA00023125"/>
    </source>
</evidence>
<evidence type="ECO:0008006" key="16">
    <source>
        <dbReference type="Google" id="ProtNLM"/>
    </source>
</evidence>
<dbReference type="EMBL" id="CH940647">
    <property type="protein sequence ID" value="EDW70703.2"/>
    <property type="molecule type" value="Genomic_DNA"/>
</dbReference>
<dbReference type="SMART" id="SM00868">
    <property type="entry name" value="zf-AD"/>
    <property type="match status" value="1"/>
</dbReference>
<dbReference type="SUPFAM" id="SSF57667">
    <property type="entry name" value="beta-beta-alpha zinc fingers"/>
    <property type="match status" value="3"/>
</dbReference>
<feature type="binding site" evidence="11">
    <location>
        <position position="58"/>
    </location>
    <ligand>
        <name>Zn(2+)</name>
        <dbReference type="ChEBI" id="CHEBI:29105"/>
    </ligand>
</feature>
<dbReference type="KEGG" id="dvi:6624268"/>
<reference evidence="14 15" key="1">
    <citation type="journal article" date="2007" name="Nature">
        <title>Evolution of genes and genomes on the Drosophila phylogeny.</title>
        <authorList>
            <consortium name="Drosophila 12 Genomes Consortium"/>
            <person name="Clark A.G."/>
            <person name="Eisen M.B."/>
            <person name="Smith D.R."/>
            <person name="Bergman C.M."/>
            <person name="Oliver B."/>
            <person name="Markow T.A."/>
            <person name="Kaufman T.C."/>
            <person name="Kellis M."/>
            <person name="Gelbart W."/>
            <person name="Iyer V.N."/>
            <person name="Pollard D.A."/>
            <person name="Sackton T.B."/>
            <person name="Larracuente A.M."/>
            <person name="Singh N.D."/>
            <person name="Abad J.P."/>
            <person name="Abt D.N."/>
            <person name="Adryan B."/>
            <person name="Aguade M."/>
            <person name="Akashi H."/>
            <person name="Anderson W.W."/>
            <person name="Aquadro C.F."/>
            <person name="Ardell D.H."/>
            <person name="Arguello R."/>
            <person name="Artieri C.G."/>
            <person name="Barbash D.A."/>
            <person name="Barker D."/>
            <person name="Barsanti P."/>
            <person name="Batterham P."/>
            <person name="Batzoglou S."/>
            <person name="Begun D."/>
            <person name="Bhutkar A."/>
            <person name="Blanco E."/>
            <person name="Bosak S.A."/>
            <person name="Bradley R.K."/>
            <person name="Brand A.D."/>
            <person name="Brent M.R."/>
            <person name="Brooks A.N."/>
            <person name="Brown R.H."/>
            <person name="Butlin R.K."/>
            <person name="Caggese C."/>
            <person name="Calvi B.R."/>
            <person name="Bernardo de Carvalho A."/>
            <person name="Caspi A."/>
            <person name="Castrezana S."/>
            <person name="Celniker S.E."/>
            <person name="Chang J.L."/>
            <person name="Chapple C."/>
            <person name="Chatterji S."/>
            <person name="Chinwalla A."/>
            <person name="Civetta A."/>
            <person name="Clifton S.W."/>
            <person name="Comeron J.M."/>
            <person name="Costello J.C."/>
            <person name="Coyne J.A."/>
            <person name="Daub J."/>
            <person name="David R.G."/>
            <person name="Delcher A.L."/>
            <person name="Delehaunty K."/>
            <person name="Do C.B."/>
            <person name="Ebling H."/>
            <person name="Edwards K."/>
            <person name="Eickbush T."/>
            <person name="Evans J.D."/>
            <person name="Filipski A."/>
            <person name="Findeiss S."/>
            <person name="Freyhult E."/>
            <person name="Fulton L."/>
            <person name="Fulton R."/>
            <person name="Garcia A.C."/>
            <person name="Gardiner A."/>
            <person name="Garfield D.A."/>
            <person name="Garvin B.E."/>
            <person name="Gibson G."/>
            <person name="Gilbert D."/>
            <person name="Gnerre S."/>
            <person name="Godfrey J."/>
            <person name="Good R."/>
            <person name="Gotea V."/>
            <person name="Gravely B."/>
            <person name="Greenberg A.J."/>
            <person name="Griffiths-Jones S."/>
            <person name="Gross S."/>
            <person name="Guigo R."/>
            <person name="Gustafson E.A."/>
            <person name="Haerty W."/>
            <person name="Hahn M.W."/>
            <person name="Halligan D.L."/>
            <person name="Halpern A.L."/>
            <person name="Halter G.M."/>
            <person name="Han M.V."/>
            <person name="Heger A."/>
            <person name="Hillier L."/>
            <person name="Hinrichs A.S."/>
            <person name="Holmes I."/>
            <person name="Hoskins R.A."/>
            <person name="Hubisz M.J."/>
            <person name="Hultmark D."/>
            <person name="Huntley M.A."/>
            <person name="Jaffe D.B."/>
            <person name="Jagadeeshan S."/>
            <person name="Jeck W.R."/>
            <person name="Johnson J."/>
            <person name="Jones C.D."/>
            <person name="Jordan W.C."/>
            <person name="Karpen G.H."/>
            <person name="Kataoka E."/>
            <person name="Keightley P.D."/>
            <person name="Kheradpour P."/>
            <person name="Kirkness E.F."/>
            <person name="Koerich L.B."/>
            <person name="Kristiansen K."/>
            <person name="Kudrna D."/>
            <person name="Kulathinal R.J."/>
            <person name="Kumar S."/>
            <person name="Kwok R."/>
            <person name="Lander E."/>
            <person name="Langley C.H."/>
            <person name="Lapoint R."/>
            <person name="Lazzaro B.P."/>
            <person name="Lee S.J."/>
            <person name="Levesque L."/>
            <person name="Li R."/>
            <person name="Lin C.F."/>
            <person name="Lin M.F."/>
            <person name="Lindblad-Toh K."/>
            <person name="Llopart A."/>
            <person name="Long M."/>
            <person name="Low L."/>
            <person name="Lozovsky E."/>
            <person name="Lu J."/>
            <person name="Luo M."/>
            <person name="Machado C.A."/>
            <person name="Makalowski W."/>
            <person name="Marzo M."/>
            <person name="Matsuda M."/>
            <person name="Matzkin L."/>
            <person name="McAllister B."/>
            <person name="McBride C.S."/>
            <person name="McKernan B."/>
            <person name="McKernan K."/>
            <person name="Mendez-Lago M."/>
            <person name="Minx P."/>
            <person name="Mollenhauer M.U."/>
            <person name="Montooth K."/>
            <person name="Mount S.M."/>
            <person name="Mu X."/>
            <person name="Myers E."/>
            <person name="Negre B."/>
            <person name="Newfeld S."/>
            <person name="Nielsen R."/>
            <person name="Noor M.A."/>
            <person name="O'Grady P."/>
            <person name="Pachter L."/>
            <person name="Papaceit M."/>
            <person name="Parisi M.J."/>
            <person name="Parisi M."/>
            <person name="Parts L."/>
            <person name="Pedersen J.S."/>
            <person name="Pesole G."/>
            <person name="Phillippy A.M."/>
            <person name="Ponting C.P."/>
            <person name="Pop M."/>
            <person name="Porcelli D."/>
            <person name="Powell J.R."/>
            <person name="Prohaska S."/>
            <person name="Pruitt K."/>
            <person name="Puig M."/>
            <person name="Quesneville H."/>
            <person name="Ram K.R."/>
            <person name="Rand D."/>
            <person name="Rasmussen M.D."/>
            <person name="Reed L.K."/>
            <person name="Reenan R."/>
            <person name="Reily A."/>
            <person name="Remington K.A."/>
            <person name="Rieger T.T."/>
            <person name="Ritchie M.G."/>
            <person name="Robin C."/>
            <person name="Rogers Y.H."/>
            <person name="Rohde C."/>
            <person name="Rozas J."/>
            <person name="Rubenfield M.J."/>
            <person name="Ruiz A."/>
            <person name="Russo S."/>
            <person name="Salzberg S.L."/>
            <person name="Sanchez-Gracia A."/>
            <person name="Saranga D.J."/>
            <person name="Sato H."/>
            <person name="Schaeffer S.W."/>
            <person name="Schatz M.C."/>
            <person name="Schlenke T."/>
            <person name="Schwartz R."/>
            <person name="Segarra C."/>
            <person name="Singh R.S."/>
            <person name="Sirot L."/>
            <person name="Sirota M."/>
            <person name="Sisneros N.B."/>
            <person name="Smith C.D."/>
            <person name="Smith T.F."/>
            <person name="Spieth J."/>
            <person name="Stage D.E."/>
            <person name="Stark A."/>
            <person name="Stephan W."/>
            <person name="Strausberg R.L."/>
            <person name="Strempel S."/>
            <person name="Sturgill D."/>
            <person name="Sutton G."/>
            <person name="Sutton G.G."/>
            <person name="Tao W."/>
            <person name="Teichmann S."/>
            <person name="Tobari Y.N."/>
            <person name="Tomimura Y."/>
            <person name="Tsolas J.M."/>
            <person name="Valente V.L."/>
            <person name="Venter E."/>
            <person name="Venter J.C."/>
            <person name="Vicario S."/>
            <person name="Vieira F.G."/>
            <person name="Vilella A.J."/>
            <person name="Villasante A."/>
            <person name="Walenz B."/>
            <person name="Wang J."/>
            <person name="Wasserman M."/>
            <person name="Watts T."/>
            <person name="Wilson D."/>
            <person name="Wilson R.K."/>
            <person name="Wing R.A."/>
            <person name="Wolfner M.F."/>
            <person name="Wong A."/>
            <person name="Wong G.K."/>
            <person name="Wu C.I."/>
            <person name="Wu G."/>
            <person name="Yamamoto D."/>
            <person name="Yang H.P."/>
            <person name="Yang S.P."/>
            <person name="Yorke J.A."/>
            <person name="Yoshida K."/>
            <person name="Zdobnov E."/>
            <person name="Zhang P."/>
            <person name="Zhang Y."/>
            <person name="Zimin A.V."/>
            <person name="Baldwin J."/>
            <person name="Abdouelleil A."/>
            <person name="Abdulkadir J."/>
            <person name="Abebe A."/>
            <person name="Abera B."/>
            <person name="Abreu J."/>
            <person name="Acer S.C."/>
            <person name="Aftuck L."/>
            <person name="Alexander A."/>
            <person name="An P."/>
            <person name="Anderson E."/>
            <person name="Anderson S."/>
            <person name="Arachi H."/>
            <person name="Azer M."/>
            <person name="Bachantsang P."/>
            <person name="Barry A."/>
            <person name="Bayul T."/>
            <person name="Berlin A."/>
            <person name="Bessette D."/>
            <person name="Bloom T."/>
            <person name="Blye J."/>
            <person name="Boguslavskiy L."/>
            <person name="Bonnet C."/>
            <person name="Boukhgalter B."/>
            <person name="Bourzgui I."/>
            <person name="Brown A."/>
            <person name="Cahill P."/>
            <person name="Channer S."/>
            <person name="Cheshatsang Y."/>
            <person name="Chuda L."/>
            <person name="Citroen M."/>
            <person name="Collymore A."/>
            <person name="Cooke P."/>
            <person name="Costello M."/>
            <person name="D'Aco K."/>
            <person name="Daza R."/>
            <person name="De Haan G."/>
            <person name="DeGray S."/>
            <person name="DeMaso C."/>
            <person name="Dhargay N."/>
            <person name="Dooley K."/>
            <person name="Dooley E."/>
            <person name="Doricent M."/>
            <person name="Dorje P."/>
            <person name="Dorjee K."/>
            <person name="Dupes A."/>
            <person name="Elong R."/>
            <person name="Falk J."/>
            <person name="Farina A."/>
            <person name="Faro S."/>
            <person name="Ferguson D."/>
            <person name="Fisher S."/>
            <person name="Foley C.D."/>
            <person name="Franke A."/>
            <person name="Friedrich D."/>
            <person name="Gadbois L."/>
            <person name="Gearin G."/>
            <person name="Gearin C.R."/>
            <person name="Giannoukos G."/>
            <person name="Goode T."/>
            <person name="Graham J."/>
            <person name="Grandbois E."/>
            <person name="Grewal S."/>
            <person name="Gyaltsen K."/>
            <person name="Hafez N."/>
            <person name="Hagos B."/>
            <person name="Hall J."/>
            <person name="Henson C."/>
            <person name="Hollinger A."/>
            <person name="Honan T."/>
            <person name="Huard M.D."/>
            <person name="Hughes L."/>
            <person name="Hurhula B."/>
            <person name="Husby M.E."/>
            <person name="Kamat A."/>
            <person name="Kanga B."/>
            <person name="Kashin S."/>
            <person name="Khazanovich D."/>
            <person name="Kisner P."/>
            <person name="Lance K."/>
            <person name="Lara M."/>
            <person name="Lee W."/>
            <person name="Lennon N."/>
            <person name="Letendre F."/>
            <person name="LeVine R."/>
            <person name="Lipovsky A."/>
            <person name="Liu X."/>
            <person name="Liu J."/>
            <person name="Liu S."/>
            <person name="Lokyitsang T."/>
            <person name="Lokyitsang Y."/>
            <person name="Lubonja R."/>
            <person name="Lui A."/>
            <person name="MacDonald P."/>
            <person name="Magnisalis V."/>
            <person name="Maru K."/>
            <person name="Matthews C."/>
            <person name="McCusker W."/>
            <person name="McDonough S."/>
            <person name="Mehta T."/>
            <person name="Meldrim J."/>
            <person name="Meneus L."/>
            <person name="Mihai O."/>
            <person name="Mihalev A."/>
            <person name="Mihova T."/>
            <person name="Mittelman R."/>
            <person name="Mlenga V."/>
            <person name="Montmayeur A."/>
            <person name="Mulrain L."/>
            <person name="Navidi A."/>
            <person name="Naylor J."/>
            <person name="Negash T."/>
            <person name="Nguyen T."/>
            <person name="Nguyen N."/>
            <person name="Nicol R."/>
            <person name="Norbu C."/>
            <person name="Norbu N."/>
            <person name="Novod N."/>
            <person name="O'Neill B."/>
            <person name="Osman S."/>
            <person name="Markiewicz E."/>
            <person name="Oyono O.L."/>
            <person name="Patti C."/>
            <person name="Phunkhang P."/>
            <person name="Pierre F."/>
            <person name="Priest M."/>
            <person name="Raghuraman S."/>
            <person name="Rege F."/>
            <person name="Reyes R."/>
            <person name="Rise C."/>
            <person name="Rogov P."/>
            <person name="Ross K."/>
            <person name="Ryan E."/>
            <person name="Settipalli S."/>
            <person name="Shea T."/>
            <person name="Sherpa N."/>
            <person name="Shi L."/>
            <person name="Shih D."/>
            <person name="Sparrow T."/>
            <person name="Spaulding J."/>
            <person name="Stalker J."/>
            <person name="Stange-Thomann N."/>
            <person name="Stavropoulos S."/>
            <person name="Stone C."/>
            <person name="Strader C."/>
            <person name="Tesfaye S."/>
            <person name="Thomson T."/>
            <person name="Thoulutsang Y."/>
            <person name="Thoulutsang D."/>
            <person name="Topham K."/>
            <person name="Topping I."/>
            <person name="Tsamla T."/>
            <person name="Vassiliev H."/>
            <person name="Vo A."/>
            <person name="Wangchuk T."/>
            <person name="Wangdi T."/>
            <person name="Weiand M."/>
            <person name="Wilkinson J."/>
            <person name="Wilson A."/>
            <person name="Yadav S."/>
            <person name="Young G."/>
            <person name="Yu Q."/>
            <person name="Zembek L."/>
            <person name="Zhong D."/>
            <person name="Zimmer A."/>
            <person name="Zwirko Z."/>
            <person name="Jaffe D.B."/>
            <person name="Alvarez P."/>
            <person name="Brockman W."/>
            <person name="Butler J."/>
            <person name="Chin C."/>
            <person name="Gnerre S."/>
            <person name="Grabherr M."/>
            <person name="Kleber M."/>
            <person name="Mauceli E."/>
            <person name="MacCallum I."/>
        </authorList>
    </citation>
    <scope>NUCLEOTIDE SEQUENCE [LARGE SCALE GENOMIC DNA]</scope>
    <source>
        <strain evidence="15">Tucson 15010-1051.87</strain>
    </source>
</reference>
<feature type="binding site" evidence="11">
    <location>
        <position position="55"/>
    </location>
    <ligand>
        <name>Zn(2+)</name>
        <dbReference type="ChEBI" id="CHEBI:29105"/>
    </ligand>
</feature>
<evidence type="ECO:0000313" key="14">
    <source>
        <dbReference type="EMBL" id="EDW70703.2"/>
    </source>
</evidence>
<evidence type="ECO:0000256" key="3">
    <source>
        <dbReference type="ARBA" id="ARBA00022737"/>
    </source>
</evidence>
<comment type="subcellular location">
    <subcellularLocation>
        <location evidence="1">Nucleus</location>
    </subcellularLocation>
</comment>
<dbReference type="GO" id="GO:0005634">
    <property type="term" value="C:nucleus"/>
    <property type="evidence" value="ECO:0007669"/>
    <property type="project" value="UniProtKB-SubCell"/>
</dbReference>
<dbReference type="InterPro" id="IPR050331">
    <property type="entry name" value="Zinc_finger"/>
</dbReference>
<feature type="domain" description="C2H2-type" evidence="12">
    <location>
        <begin position="332"/>
        <end position="355"/>
    </location>
</feature>
<dbReference type="Gene3D" id="3.30.160.60">
    <property type="entry name" value="Classic Zinc Finger"/>
    <property type="match status" value="4"/>
</dbReference>
<evidence type="ECO:0000256" key="4">
    <source>
        <dbReference type="ARBA" id="ARBA00022771"/>
    </source>
</evidence>
<dbReference type="STRING" id="7244.B4LHX8"/>
<evidence type="ECO:0000256" key="1">
    <source>
        <dbReference type="ARBA" id="ARBA00004123"/>
    </source>
</evidence>
<feature type="domain" description="C2H2-type" evidence="12">
    <location>
        <begin position="304"/>
        <end position="331"/>
    </location>
</feature>
<dbReference type="SMR" id="B4LHX8"/>
<dbReference type="InterPro" id="IPR036236">
    <property type="entry name" value="Znf_C2H2_sf"/>
</dbReference>
<feature type="domain" description="ZAD" evidence="13">
    <location>
        <begin position="4"/>
        <end position="82"/>
    </location>
</feature>
<name>B4LHX8_DROVI</name>
<dbReference type="Proteomes" id="UP000008792">
    <property type="component" value="Unassembled WGS sequence"/>
</dbReference>
<gene>
    <name evidence="14" type="primary">Dvir\GJ11394</name>
    <name evidence="14" type="ORF">Dvir_GJ11394</name>
</gene>
<dbReference type="PROSITE" id="PS50157">
    <property type="entry name" value="ZINC_FINGER_C2H2_2"/>
    <property type="match status" value="5"/>
</dbReference>
<feature type="domain" description="C2H2-type" evidence="12">
    <location>
        <begin position="276"/>
        <end position="303"/>
    </location>
</feature>
<keyword evidence="15" id="KW-1185">Reference proteome</keyword>
<keyword evidence="8" id="KW-0804">Transcription</keyword>
<evidence type="ECO:0000256" key="2">
    <source>
        <dbReference type="ARBA" id="ARBA00022723"/>
    </source>
</evidence>
<proteinExistence type="predicted"/>